<dbReference type="Proteomes" id="UP001196915">
    <property type="component" value="Unassembled WGS sequence"/>
</dbReference>
<protein>
    <submittedName>
        <fullName evidence="1">Uncharacterized protein</fullName>
    </submittedName>
</protein>
<evidence type="ECO:0000313" key="1">
    <source>
        <dbReference type="EMBL" id="MBU9358799.1"/>
    </source>
</evidence>
<comment type="caution">
    <text evidence="1">The sequence shown here is derived from an EMBL/GenBank/DDBJ whole genome shotgun (WGS) entry which is preliminary data.</text>
</comment>
<organism evidence="1 2">
    <name type="scientific">Burkholderia multivorans</name>
    <dbReference type="NCBI Taxonomy" id="87883"/>
    <lineage>
        <taxon>Bacteria</taxon>
        <taxon>Pseudomonadati</taxon>
        <taxon>Pseudomonadota</taxon>
        <taxon>Betaproteobacteria</taxon>
        <taxon>Burkholderiales</taxon>
        <taxon>Burkholderiaceae</taxon>
        <taxon>Burkholderia</taxon>
        <taxon>Burkholderia cepacia complex</taxon>
    </lineage>
</organism>
<accession>A0AAP2MQJ1</accession>
<evidence type="ECO:0000313" key="2">
    <source>
        <dbReference type="Proteomes" id="UP001196915"/>
    </source>
</evidence>
<dbReference type="RefSeq" id="WP_140401380.1">
    <property type="nucleotide sequence ID" value="NZ_CAJHCY010000021.1"/>
</dbReference>
<sequence>MTSVASVMGGGRVISPAPFLPAYAFRELGSSFDGPESYAQSLTERIAAATRRRVVPLSENITWGQLEPTLQFDFVFELGAPLVDAVWPQAEMKLSWLATVRQLCASGKEDAALKEISLAAARFKVSQEFDKLSSELSALELKGLPDIVLVALLRNTFSIRAQISTWDSLLCKVEALLRDRKRDPRFLLRGLKKYS</sequence>
<name>A0AAP2MQJ1_9BURK</name>
<proteinExistence type="predicted"/>
<reference evidence="1" key="1">
    <citation type="submission" date="2021-06" db="EMBL/GenBank/DDBJ databases">
        <title>A collection of bacterial strains from the Burkholderia cepacia Research Laboratory and Repository.</title>
        <authorList>
            <person name="Lipuma J."/>
            <person name="Spilker T."/>
        </authorList>
    </citation>
    <scope>NUCLEOTIDE SEQUENCE</scope>
    <source>
        <strain evidence="1">AU37435</strain>
    </source>
</reference>
<gene>
    <name evidence="1" type="ORF">KTE52_20890</name>
</gene>
<dbReference type="EMBL" id="JAHPMX010000011">
    <property type="protein sequence ID" value="MBU9358799.1"/>
    <property type="molecule type" value="Genomic_DNA"/>
</dbReference>
<dbReference type="AlphaFoldDB" id="A0AAP2MQJ1"/>